<evidence type="ECO:0000256" key="1">
    <source>
        <dbReference type="ARBA" id="ARBA00000085"/>
    </source>
</evidence>
<feature type="domain" description="Signal transduction histidine kinase HWE region" evidence="8">
    <location>
        <begin position="204"/>
        <end position="285"/>
    </location>
</feature>
<proteinExistence type="predicted"/>
<dbReference type="Gene3D" id="3.30.565.10">
    <property type="entry name" value="Histidine kinase-like ATPase, C-terminal domain"/>
    <property type="match status" value="1"/>
</dbReference>
<evidence type="ECO:0000256" key="7">
    <source>
        <dbReference type="ARBA" id="ARBA00022840"/>
    </source>
</evidence>
<sequence>MKSQFPGPWRSSVGDAYEQGAIWDEILAKDWSATSLGPVEAWPIALRTILRTVISSRQPMCVWWGPDLLQFHNEAFLPILADRAKDAIGAPIEVLWADVWTDVEPLISEALAGRGASVNDMPLDMMRFGVSQPTTWTFFYSPVYDDAGEVAGVLNVTTDTTAQVEAGRRQRAETDALTEALGDANVEIGQQREAARLRIVVQRELSHRLKNAYAMIQSIVNQTLNHAESLQEAKETVGARIKALSLAQDVLMESSSDDVEVSAVVAAALTPHQEAVSRIIVSGQKQLVGSQQGLGLALGVHELATNAAKYGSLSTDAGSVRLSWASEGGGFRFEWAEEGGPPAAQPVRQGFGTRLLKRVVPAYFNGSAKLDYAEGGFRYSLAGKPDDEPAPSL</sequence>
<dbReference type="SUPFAM" id="SSF55785">
    <property type="entry name" value="PYP-like sensor domain (PAS domain)"/>
    <property type="match status" value="1"/>
</dbReference>
<keyword evidence="10" id="KW-1185">Reference proteome</keyword>
<dbReference type="Pfam" id="PF08448">
    <property type="entry name" value="PAS_4"/>
    <property type="match status" value="1"/>
</dbReference>
<dbReference type="RefSeq" id="WP_261402377.1">
    <property type="nucleotide sequence ID" value="NZ_CP081869.1"/>
</dbReference>
<protein>
    <recommendedName>
        <fullName evidence="2">histidine kinase</fullName>
        <ecNumber evidence="2">2.7.13.3</ecNumber>
    </recommendedName>
</protein>
<dbReference type="PANTHER" id="PTHR41523">
    <property type="entry name" value="TWO-COMPONENT SYSTEM SENSOR PROTEIN"/>
    <property type="match status" value="1"/>
</dbReference>
<dbReference type="InterPro" id="IPR011102">
    <property type="entry name" value="Sig_transdc_His_kinase_HWE"/>
</dbReference>
<evidence type="ECO:0000313" key="9">
    <source>
        <dbReference type="EMBL" id="QZN99321.1"/>
    </source>
</evidence>
<dbReference type="GO" id="GO:0005524">
    <property type="term" value="F:ATP binding"/>
    <property type="evidence" value="ECO:0007669"/>
    <property type="project" value="UniProtKB-KW"/>
</dbReference>
<evidence type="ECO:0000259" key="8">
    <source>
        <dbReference type="SMART" id="SM00911"/>
    </source>
</evidence>
<evidence type="ECO:0000256" key="6">
    <source>
        <dbReference type="ARBA" id="ARBA00022777"/>
    </source>
</evidence>
<dbReference type="GO" id="GO:0004673">
    <property type="term" value="F:protein histidine kinase activity"/>
    <property type="evidence" value="ECO:0007669"/>
    <property type="project" value="UniProtKB-EC"/>
</dbReference>
<dbReference type="InterPro" id="IPR035965">
    <property type="entry name" value="PAS-like_dom_sf"/>
</dbReference>
<comment type="catalytic activity">
    <reaction evidence="1">
        <text>ATP + protein L-histidine = ADP + protein N-phospho-L-histidine.</text>
        <dbReference type="EC" id="2.7.13.3"/>
    </reaction>
</comment>
<dbReference type="EMBL" id="CP081869">
    <property type="protein sequence ID" value="QZN99321.1"/>
    <property type="molecule type" value="Genomic_DNA"/>
</dbReference>
<keyword evidence="7" id="KW-0067">ATP-binding</keyword>
<name>A0A9E6R8A5_9HYPH</name>
<dbReference type="Gene3D" id="3.30.450.20">
    <property type="entry name" value="PAS domain"/>
    <property type="match status" value="1"/>
</dbReference>
<dbReference type="AlphaFoldDB" id="A0A9E6R8A5"/>
<keyword evidence="4" id="KW-0808">Transferase</keyword>
<keyword evidence="6" id="KW-0418">Kinase</keyword>
<keyword evidence="3" id="KW-0597">Phosphoprotein</keyword>
<evidence type="ECO:0000313" key="10">
    <source>
        <dbReference type="Proteomes" id="UP000825701"/>
    </source>
</evidence>
<dbReference type="KEGG" id="cmet:K6K41_21450"/>
<dbReference type="InterPro" id="IPR036890">
    <property type="entry name" value="HATPase_C_sf"/>
</dbReference>
<reference evidence="9" key="1">
    <citation type="submission" date="2021-08" db="EMBL/GenBank/DDBJ databases">
        <authorList>
            <person name="Zhang H."/>
            <person name="Xu M."/>
            <person name="Yu Z."/>
            <person name="Yang L."/>
            <person name="Cai Y."/>
        </authorList>
    </citation>
    <scope>NUCLEOTIDE SEQUENCE</scope>
    <source>
        <strain evidence="9">CHL1</strain>
    </source>
</reference>
<accession>A0A9E6R8A5</accession>
<gene>
    <name evidence="9" type="ORF">K6K41_21450</name>
</gene>
<dbReference type="EC" id="2.7.13.3" evidence="2"/>
<dbReference type="Proteomes" id="UP000825701">
    <property type="component" value="Chromosome"/>
</dbReference>
<dbReference type="Pfam" id="PF07536">
    <property type="entry name" value="HWE_HK"/>
    <property type="match status" value="1"/>
</dbReference>
<evidence type="ECO:0000256" key="4">
    <source>
        <dbReference type="ARBA" id="ARBA00022679"/>
    </source>
</evidence>
<dbReference type="PANTHER" id="PTHR41523:SF7">
    <property type="entry name" value="HISTIDINE KINASE"/>
    <property type="match status" value="1"/>
</dbReference>
<evidence type="ECO:0000256" key="3">
    <source>
        <dbReference type="ARBA" id="ARBA00022553"/>
    </source>
</evidence>
<organism evidence="9 10">
    <name type="scientific">Chenggangzhangella methanolivorans</name>
    <dbReference type="NCBI Taxonomy" id="1437009"/>
    <lineage>
        <taxon>Bacteria</taxon>
        <taxon>Pseudomonadati</taxon>
        <taxon>Pseudomonadota</taxon>
        <taxon>Alphaproteobacteria</taxon>
        <taxon>Hyphomicrobiales</taxon>
        <taxon>Methylopilaceae</taxon>
        <taxon>Chenggangzhangella</taxon>
    </lineage>
</organism>
<dbReference type="SMART" id="SM00911">
    <property type="entry name" value="HWE_HK"/>
    <property type="match status" value="1"/>
</dbReference>
<dbReference type="InterPro" id="IPR013656">
    <property type="entry name" value="PAS_4"/>
</dbReference>
<evidence type="ECO:0000256" key="5">
    <source>
        <dbReference type="ARBA" id="ARBA00022741"/>
    </source>
</evidence>
<evidence type="ECO:0000256" key="2">
    <source>
        <dbReference type="ARBA" id="ARBA00012438"/>
    </source>
</evidence>
<keyword evidence="5" id="KW-0547">Nucleotide-binding</keyword>